<accession>A0A1W1CY88</accession>
<organism evidence="1">
    <name type="scientific">hydrothermal vent metagenome</name>
    <dbReference type="NCBI Taxonomy" id="652676"/>
    <lineage>
        <taxon>unclassified sequences</taxon>
        <taxon>metagenomes</taxon>
        <taxon>ecological metagenomes</taxon>
    </lineage>
</organism>
<gene>
    <name evidence="1" type="ORF">MNB_SM-5-301</name>
</gene>
<proteinExistence type="predicted"/>
<dbReference type="AlphaFoldDB" id="A0A1W1CY88"/>
<reference evidence="1" key="1">
    <citation type="submission" date="2016-10" db="EMBL/GenBank/DDBJ databases">
        <authorList>
            <person name="de Groot N.N."/>
        </authorList>
    </citation>
    <scope>NUCLEOTIDE SEQUENCE</scope>
</reference>
<dbReference type="EMBL" id="FPHH01000151">
    <property type="protein sequence ID" value="SFV70611.1"/>
    <property type="molecule type" value="Genomic_DNA"/>
</dbReference>
<protein>
    <submittedName>
        <fullName evidence="1">Uncharacterized protein</fullName>
    </submittedName>
</protein>
<name>A0A1W1CY88_9ZZZZ</name>
<evidence type="ECO:0000313" key="1">
    <source>
        <dbReference type="EMBL" id="SFV70611.1"/>
    </source>
</evidence>
<sequence>MPFELPIARSLPLDVKAEILIGSWVLYFFIEEKIRIL</sequence>